<gene>
    <name evidence="1" type="ORF">FW778_04290</name>
</gene>
<dbReference type="EMBL" id="VYQF01000001">
    <property type="protein sequence ID" value="KAA9041262.1"/>
    <property type="molecule type" value="Genomic_DNA"/>
</dbReference>
<name>A0A5J5IP33_9BACT</name>
<comment type="caution">
    <text evidence="1">The sequence shown here is derived from an EMBL/GenBank/DDBJ whole genome shotgun (WGS) entry which is preliminary data.</text>
</comment>
<dbReference type="RefSeq" id="WP_150413351.1">
    <property type="nucleotide sequence ID" value="NZ_VYQF01000001.1"/>
</dbReference>
<protein>
    <submittedName>
        <fullName evidence="1">Catalase family protein</fullName>
    </submittedName>
</protein>
<accession>A0A5J5IP33</accession>
<proteinExistence type="predicted"/>
<dbReference type="CDD" id="cd08152">
    <property type="entry name" value="y4iL_like"/>
    <property type="match status" value="1"/>
</dbReference>
<dbReference type="AlphaFoldDB" id="A0A5J5IP33"/>
<dbReference type="PANTHER" id="PTHR36195:SF4">
    <property type="entry name" value="DOMAIN PROTEIN, PUTATIVE (AFU_ORTHOLOGUE AFUA_5G01990)-RELATED"/>
    <property type="match status" value="1"/>
</dbReference>
<reference evidence="1 2" key="1">
    <citation type="submission" date="2019-09" db="EMBL/GenBank/DDBJ databases">
        <title>Draft genome sequence of Ginsengibacter sp. BR5-29.</title>
        <authorList>
            <person name="Im W.-T."/>
        </authorList>
    </citation>
    <scope>NUCLEOTIDE SEQUENCE [LARGE SCALE GENOMIC DNA]</scope>
    <source>
        <strain evidence="1 2">BR5-29</strain>
    </source>
</reference>
<organism evidence="1 2">
    <name type="scientific">Ginsengibacter hankyongi</name>
    <dbReference type="NCBI Taxonomy" id="2607284"/>
    <lineage>
        <taxon>Bacteria</taxon>
        <taxon>Pseudomonadati</taxon>
        <taxon>Bacteroidota</taxon>
        <taxon>Chitinophagia</taxon>
        <taxon>Chitinophagales</taxon>
        <taxon>Chitinophagaceae</taxon>
        <taxon>Ginsengibacter</taxon>
    </lineage>
</organism>
<keyword evidence="2" id="KW-1185">Reference proteome</keyword>
<dbReference type="SUPFAM" id="SSF56634">
    <property type="entry name" value="Heme-dependent catalase-like"/>
    <property type="match status" value="1"/>
</dbReference>
<dbReference type="Gene3D" id="2.40.180.10">
    <property type="entry name" value="Catalase core domain"/>
    <property type="match status" value="1"/>
</dbReference>
<dbReference type="GO" id="GO:0020037">
    <property type="term" value="F:heme binding"/>
    <property type="evidence" value="ECO:0007669"/>
    <property type="project" value="InterPro"/>
</dbReference>
<sequence length="360" mass="41655">MKSTQAKNKTLLPGQEYPEKNEEQIAGKIVELLQKQMLRLYNKNNQKQLRQIHPKMNGCVKAEFIVDKNLPDELRVGIFKEATCFPAWIRFSNGDTKPLPDWKKDIRGFAIKIMNVPGKKIVESKRDGGNHDFILMNTQNFVSKKVNHFFRILKVVTVPYKPGTFFPKLFSVIRSVPILVRATKAKIKCDHPFSISYFSTVPYRFGDKTKAVKYAVIPSEENKLVYTDSKNKDFLRANMVATLSKYEVTYGFFIQFQTDPEKMPIEDPTVVWDSPLVKVATIRIPTQVFDTPEQNDFGDNLSFNSWHALPEHQPLGNFNRVRKKIYEEMYAFRHKHNKIKDVEPSANSDFFNGTNINQHG</sequence>
<evidence type="ECO:0000313" key="1">
    <source>
        <dbReference type="EMBL" id="KAA9041262.1"/>
    </source>
</evidence>
<evidence type="ECO:0000313" key="2">
    <source>
        <dbReference type="Proteomes" id="UP000326903"/>
    </source>
</evidence>
<dbReference type="Proteomes" id="UP000326903">
    <property type="component" value="Unassembled WGS sequence"/>
</dbReference>
<dbReference type="PANTHER" id="PTHR36195">
    <property type="entry name" value="DOMAIN PROTEIN, PUTATIVE (AFU_ORTHOLOGUE AFUA_5G01990)-RELATED-RELATED"/>
    <property type="match status" value="1"/>
</dbReference>
<dbReference type="InterPro" id="IPR020835">
    <property type="entry name" value="Catalase_sf"/>
</dbReference>